<dbReference type="WBParaSite" id="EVEC_0000921101-mRNA-1">
    <property type="protein sequence ID" value="EVEC_0000921101-mRNA-1"/>
    <property type="gene ID" value="EVEC_0000921101"/>
</dbReference>
<keyword evidence="5 8" id="KW-0472">Membrane</keyword>
<evidence type="ECO:0000256" key="8">
    <source>
        <dbReference type="SAM" id="Phobius"/>
    </source>
</evidence>
<sequence length="367" mass="42042">IKTAHYNVSFFKVINCINTKIIIIIIIIIIKYFVVKVTFLLIYATIFVFGLFGNFGVLIKVLRHRRHRSPQNYFLLNLIVTDILLCLAAVPATPLYGLTRNWNYGILVCRSVNFINSLAVFVSSWCLATIALDKYLHIIKPTRATMNFKSGAYITLAIWTSCSVINVPFVMSYQIVDGRSMNLSTPLCETFCEEVNWGSVFPRRLYGAAVVVLQFVIPLIIITFCYARILRKVSNDMIVHNEKFSDCLTAEQRICALNRKNKVYYILISMVVTFVASWTPITLVNAAKDFQFDGDFMNSQPYFIPLCSHVFAMASIIVNPILLFWLTKRVQKSKLSRISSLGFNSIMSRVSFLCRRASVRNFDRTFR</sequence>
<dbReference type="Pfam" id="PF00001">
    <property type="entry name" value="7tm_1"/>
    <property type="match status" value="1"/>
</dbReference>
<evidence type="ECO:0000313" key="11">
    <source>
        <dbReference type="Proteomes" id="UP000274131"/>
    </source>
</evidence>
<evidence type="ECO:0000256" key="1">
    <source>
        <dbReference type="ARBA" id="ARBA00004141"/>
    </source>
</evidence>
<keyword evidence="4" id="KW-0297">G-protein coupled receptor</keyword>
<evidence type="ECO:0000256" key="7">
    <source>
        <dbReference type="ARBA" id="ARBA00023224"/>
    </source>
</evidence>
<feature type="transmembrane region" description="Helical" evidence="8">
    <location>
        <begin position="153"/>
        <end position="176"/>
    </location>
</feature>
<dbReference type="OrthoDB" id="9046662at2759"/>
<dbReference type="Proteomes" id="UP000274131">
    <property type="component" value="Unassembled WGS sequence"/>
</dbReference>
<feature type="transmembrane region" description="Helical" evidence="8">
    <location>
        <begin position="303"/>
        <end position="327"/>
    </location>
</feature>
<dbReference type="GO" id="GO:0005886">
    <property type="term" value="C:plasma membrane"/>
    <property type="evidence" value="ECO:0007669"/>
    <property type="project" value="TreeGrafter"/>
</dbReference>
<dbReference type="InterPro" id="IPR000276">
    <property type="entry name" value="GPCR_Rhodpsn"/>
</dbReference>
<evidence type="ECO:0000313" key="12">
    <source>
        <dbReference type="WBParaSite" id="EVEC_0000921101-mRNA-1"/>
    </source>
</evidence>
<evidence type="ECO:0000256" key="2">
    <source>
        <dbReference type="ARBA" id="ARBA00022692"/>
    </source>
</evidence>
<name>A0A0N4VET9_ENTVE</name>
<feature type="domain" description="G-protein coupled receptors family 1 profile" evidence="9">
    <location>
        <begin position="53"/>
        <end position="323"/>
    </location>
</feature>
<dbReference type="EMBL" id="UXUI01009537">
    <property type="protein sequence ID" value="VDD93901.1"/>
    <property type="molecule type" value="Genomic_DNA"/>
</dbReference>
<proteinExistence type="predicted"/>
<dbReference type="PANTHER" id="PTHR24235">
    <property type="entry name" value="NEUROPEPTIDE Y RECEPTOR"/>
    <property type="match status" value="1"/>
</dbReference>
<gene>
    <name evidence="10" type="ORF">EVEC_LOCUS8652</name>
</gene>
<feature type="transmembrane region" description="Helical" evidence="8">
    <location>
        <begin position="12"/>
        <end position="34"/>
    </location>
</feature>
<feature type="transmembrane region" description="Helical" evidence="8">
    <location>
        <begin position="74"/>
        <end position="94"/>
    </location>
</feature>
<feature type="transmembrane region" description="Helical" evidence="8">
    <location>
        <begin position="263"/>
        <end position="283"/>
    </location>
</feature>
<feature type="transmembrane region" description="Helical" evidence="8">
    <location>
        <begin position="205"/>
        <end position="227"/>
    </location>
</feature>
<keyword evidence="11" id="KW-1185">Reference proteome</keyword>
<comment type="subcellular location">
    <subcellularLocation>
        <location evidence="1">Membrane</location>
        <topology evidence="1">Multi-pass membrane protein</topology>
    </subcellularLocation>
</comment>
<keyword evidence="3 8" id="KW-1133">Transmembrane helix</keyword>
<dbReference type="GO" id="GO:0008188">
    <property type="term" value="F:neuropeptide receptor activity"/>
    <property type="evidence" value="ECO:0007669"/>
    <property type="project" value="TreeGrafter"/>
</dbReference>
<dbReference type="AlphaFoldDB" id="A0A0N4VET9"/>
<keyword evidence="2 8" id="KW-0812">Transmembrane</keyword>
<evidence type="ECO:0000259" key="9">
    <source>
        <dbReference type="PROSITE" id="PS50262"/>
    </source>
</evidence>
<dbReference type="PROSITE" id="PS50262">
    <property type="entry name" value="G_PROTEIN_RECEP_F1_2"/>
    <property type="match status" value="1"/>
</dbReference>
<keyword evidence="7" id="KW-0807">Transducer</keyword>
<dbReference type="STRING" id="51028.A0A0N4VET9"/>
<reference evidence="12" key="1">
    <citation type="submission" date="2017-02" db="UniProtKB">
        <authorList>
            <consortium name="WormBaseParasite"/>
        </authorList>
    </citation>
    <scope>IDENTIFICATION</scope>
</reference>
<dbReference type="InterPro" id="IPR017452">
    <property type="entry name" value="GPCR_Rhodpsn_7TM"/>
</dbReference>
<evidence type="ECO:0000256" key="6">
    <source>
        <dbReference type="ARBA" id="ARBA00023170"/>
    </source>
</evidence>
<dbReference type="GO" id="GO:0043005">
    <property type="term" value="C:neuron projection"/>
    <property type="evidence" value="ECO:0007669"/>
    <property type="project" value="TreeGrafter"/>
</dbReference>
<evidence type="ECO:0000313" key="10">
    <source>
        <dbReference type="EMBL" id="VDD93901.1"/>
    </source>
</evidence>
<evidence type="ECO:0000256" key="4">
    <source>
        <dbReference type="ARBA" id="ARBA00023040"/>
    </source>
</evidence>
<dbReference type="PRINTS" id="PR00237">
    <property type="entry name" value="GPCRRHODOPSN"/>
</dbReference>
<feature type="transmembrane region" description="Helical" evidence="8">
    <location>
        <begin position="114"/>
        <end position="132"/>
    </location>
</feature>
<keyword evidence="6" id="KW-0675">Receptor</keyword>
<feature type="transmembrane region" description="Helical" evidence="8">
    <location>
        <begin position="40"/>
        <end position="62"/>
    </location>
</feature>
<dbReference type="Gene3D" id="1.20.1070.10">
    <property type="entry name" value="Rhodopsin 7-helix transmembrane proteins"/>
    <property type="match status" value="1"/>
</dbReference>
<evidence type="ECO:0000256" key="3">
    <source>
        <dbReference type="ARBA" id="ARBA00022989"/>
    </source>
</evidence>
<dbReference type="SUPFAM" id="SSF81321">
    <property type="entry name" value="Family A G protein-coupled receptor-like"/>
    <property type="match status" value="1"/>
</dbReference>
<accession>A0A0N4VET9</accession>
<evidence type="ECO:0000256" key="5">
    <source>
        <dbReference type="ARBA" id="ARBA00023136"/>
    </source>
</evidence>
<dbReference type="PANTHER" id="PTHR24235:SF2">
    <property type="entry name" value="G-PROTEIN COUPLED RECEPTORS FAMILY 1 PROFILE DOMAIN-CONTAINING PROTEIN"/>
    <property type="match status" value="1"/>
</dbReference>
<dbReference type="GO" id="GO:0042923">
    <property type="term" value="F:neuropeptide binding"/>
    <property type="evidence" value="ECO:0007669"/>
    <property type="project" value="TreeGrafter"/>
</dbReference>
<protein>
    <submittedName>
        <fullName evidence="12">G_PROTEIN_RECEP_F1_2 domain-containing protein</fullName>
    </submittedName>
</protein>
<organism evidence="12">
    <name type="scientific">Enterobius vermicularis</name>
    <name type="common">Human pinworm</name>
    <dbReference type="NCBI Taxonomy" id="51028"/>
    <lineage>
        <taxon>Eukaryota</taxon>
        <taxon>Metazoa</taxon>
        <taxon>Ecdysozoa</taxon>
        <taxon>Nematoda</taxon>
        <taxon>Chromadorea</taxon>
        <taxon>Rhabditida</taxon>
        <taxon>Spirurina</taxon>
        <taxon>Oxyuridomorpha</taxon>
        <taxon>Oxyuroidea</taxon>
        <taxon>Oxyuridae</taxon>
        <taxon>Enterobius</taxon>
    </lineage>
</organism>
<reference evidence="10 11" key="2">
    <citation type="submission" date="2018-10" db="EMBL/GenBank/DDBJ databases">
        <authorList>
            <consortium name="Pathogen Informatics"/>
        </authorList>
    </citation>
    <scope>NUCLEOTIDE SEQUENCE [LARGE SCALE GENOMIC DNA]</scope>
</reference>